<dbReference type="Proteomes" id="UP000294513">
    <property type="component" value="Unassembled WGS sequence"/>
</dbReference>
<dbReference type="SUPFAM" id="SSF48452">
    <property type="entry name" value="TPR-like"/>
    <property type="match status" value="1"/>
</dbReference>
<reference evidence="2 3" key="1">
    <citation type="submission" date="2019-03" db="EMBL/GenBank/DDBJ databases">
        <title>Draft genome sequences of novel Actinobacteria.</title>
        <authorList>
            <person name="Sahin N."/>
            <person name="Ay H."/>
            <person name="Saygin H."/>
        </authorList>
    </citation>
    <scope>NUCLEOTIDE SEQUENCE [LARGE SCALE GENOMIC DNA]</scope>
    <source>
        <strain evidence="2 3">H3C3</strain>
    </source>
</reference>
<accession>A0A4R5BH60</accession>
<sequence>MDSSRQLAVAWRLTKWSMWGAPAVGAGLWWATGHWQWIFSLVAVPSGVTVGYAMIEEGIGVPAAYRSEKVVKIIGYMVIVAGLISWAWTARWWLAVVGCGLGFGTSRAMSIRQNGRNKKRVEIANALLGKGVGMGRASRSEEAIDFYQQVLSRFGDDPRGDLRECVAEALINTGAELCRLDRSAEAFDIYGHVISRFHIDIKPKIRKTVAKAVKERNRIGPPCEICGGAAGQSHGQETSQVVYRDAGSQVTVDAICWRCLRRHHILKGEVDVRGLRERISKWLNQAPSAEYLHAPNSRPSSSIPHPFEIISRDRFIECFAEAIADRWRYSPEIRKPPFESHQTGKDLLVGHKDALIREVGKPYIRGHCRGSVYVTADGDVLIWWKFEYSEPYASM</sequence>
<comment type="caution">
    <text evidence="2">The sequence shown here is derived from an EMBL/GenBank/DDBJ whole genome shotgun (WGS) entry which is preliminary data.</text>
</comment>
<keyword evidence="1" id="KW-0472">Membrane</keyword>
<dbReference type="EMBL" id="SMKU01000103">
    <property type="protein sequence ID" value="TDD84316.1"/>
    <property type="molecule type" value="Genomic_DNA"/>
</dbReference>
<dbReference type="AlphaFoldDB" id="A0A4R5BH60"/>
<dbReference type="InterPro" id="IPR011990">
    <property type="entry name" value="TPR-like_helical_dom_sf"/>
</dbReference>
<gene>
    <name evidence="2" type="ORF">E1298_20160</name>
</gene>
<proteinExistence type="predicted"/>
<protein>
    <submittedName>
        <fullName evidence="2">Tetratricopeptide repeat protein</fullName>
    </submittedName>
</protein>
<keyword evidence="1" id="KW-1133">Transmembrane helix</keyword>
<evidence type="ECO:0000256" key="1">
    <source>
        <dbReference type="SAM" id="Phobius"/>
    </source>
</evidence>
<keyword evidence="3" id="KW-1185">Reference proteome</keyword>
<feature type="transmembrane region" description="Helical" evidence="1">
    <location>
        <begin position="70"/>
        <end position="86"/>
    </location>
</feature>
<name>A0A4R5BH60_9ACTN</name>
<dbReference type="OrthoDB" id="5509767at2"/>
<evidence type="ECO:0000313" key="3">
    <source>
        <dbReference type="Proteomes" id="UP000294513"/>
    </source>
</evidence>
<evidence type="ECO:0000313" key="2">
    <source>
        <dbReference type="EMBL" id="TDD84316.1"/>
    </source>
</evidence>
<organism evidence="2 3">
    <name type="scientific">Actinomadura rubrisoli</name>
    <dbReference type="NCBI Taxonomy" id="2530368"/>
    <lineage>
        <taxon>Bacteria</taxon>
        <taxon>Bacillati</taxon>
        <taxon>Actinomycetota</taxon>
        <taxon>Actinomycetes</taxon>
        <taxon>Streptosporangiales</taxon>
        <taxon>Thermomonosporaceae</taxon>
        <taxon>Actinomadura</taxon>
    </lineage>
</organism>
<keyword evidence="1" id="KW-0812">Transmembrane</keyword>